<evidence type="ECO:0000313" key="2">
    <source>
        <dbReference type="Proteomes" id="UP000254425"/>
    </source>
</evidence>
<dbReference type="RefSeq" id="WP_208883456.1">
    <property type="nucleotide sequence ID" value="NZ_CP031320.1"/>
</dbReference>
<evidence type="ECO:0000313" key="1">
    <source>
        <dbReference type="EMBL" id="AXK36502.1"/>
    </source>
</evidence>
<dbReference type="EMBL" id="CP031320">
    <property type="protein sequence ID" value="AXK36502.1"/>
    <property type="molecule type" value="Genomic_DNA"/>
</dbReference>
<name>A0A345XXY6_9ACTN</name>
<accession>A0A345XXY6</accession>
<sequence length="193" mass="21515">MPEITARPEPRTVALFLIRQTALDEAARHAQRPDNQPAPNWEMHHDLTAALGDWHARGTLREDSLLLTEWLATELCAFLLHRLGTQTQVERWLRDFGDEVCRTQQHAHPAGPTAIEILSAVTGNAADRPEGPGGAEHVVRIATPYLHYLRADHEVEDAREVALTFALWAGSQLAALMHNDPDRITACMDARDS</sequence>
<dbReference type="KEGG" id="sarm:DVA86_31940"/>
<proteinExistence type="predicted"/>
<keyword evidence="2" id="KW-1185">Reference proteome</keyword>
<organism evidence="1 2">
    <name type="scientific">Streptomyces armeniacus</name>
    <dbReference type="NCBI Taxonomy" id="83291"/>
    <lineage>
        <taxon>Bacteria</taxon>
        <taxon>Bacillati</taxon>
        <taxon>Actinomycetota</taxon>
        <taxon>Actinomycetes</taxon>
        <taxon>Kitasatosporales</taxon>
        <taxon>Streptomycetaceae</taxon>
        <taxon>Streptomyces</taxon>
    </lineage>
</organism>
<dbReference type="Proteomes" id="UP000254425">
    <property type="component" value="Chromosome"/>
</dbReference>
<dbReference type="AlphaFoldDB" id="A0A345XXY6"/>
<protein>
    <submittedName>
        <fullName evidence="1">Uncharacterized protein</fullName>
    </submittedName>
</protein>
<reference evidence="1 2" key="1">
    <citation type="submission" date="2018-07" db="EMBL/GenBank/DDBJ databases">
        <title>Draft genome of the type strain Streptomyces armeniacus ATCC 15676.</title>
        <authorList>
            <person name="Labana P."/>
            <person name="Gosse J.T."/>
            <person name="Boddy C.N."/>
        </authorList>
    </citation>
    <scope>NUCLEOTIDE SEQUENCE [LARGE SCALE GENOMIC DNA]</scope>
    <source>
        <strain evidence="1 2">ATCC 15676</strain>
    </source>
</reference>
<gene>
    <name evidence="1" type="ORF">DVA86_31940</name>
</gene>